<gene>
    <name evidence="2" type="ORF">SAMN04488005_1016</name>
</gene>
<dbReference type="EMBL" id="FOYP01000001">
    <property type="protein sequence ID" value="SFR36759.1"/>
    <property type="molecule type" value="Genomic_DNA"/>
</dbReference>
<feature type="transmembrane region" description="Helical" evidence="1">
    <location>
        <begin position="65"/>
        <end position="83"/>
    </location>
</feature>
<evidence type="ECO:0000313" key="3">
    <source>
        <dbReference type="Proteomes" id="UP000199478"/>
    </source>
</evidence>
<keyword evidence="3" id="KW-1185">Reference proteome</keyword>
<dbReference type="RefSeq" id="WP_090197217.1">
    <property type="nucleotide sequence ID" value="NZ_FOYP01000001.1"/>
</dbReference>
<sequence>MFGFIIAVGFGFLTPQIETMIAPLIKGITAHIPIADTEKRLVAFMVALLAAGIASAILYSGTAFWVIAGGVLGYFGTRIVAVIKKQIDARKSAD</sequence>
<accession>A0A1I6G3K6</accession>
<organism evidence="2 3">
    <name type="scientific">Yoonia tamlensis</name>
    <dbReference type="NCBI Taxonomy" id="390270"/>
    <lineage>
        <taxon>Bacteria</taxon>
        <taxon>Pseudomonadati</taxon>
        <taxon>Pseudomonadota</taxon>
        <taxon>Alphaproteobacteria</taxon>
        <taxon>Rhodobacterales</taxon>
        <taxon>Paracoccaceae</taxon>
        <taxon>Yoonia</taxon>
    </lineage>
</organism>
<keyword evidence="1" id="KW-1133">Transmembrane helix</keyword>
<dbReference type="Proteomes" id="UP000199478">
    <property type="component" value="Unassembled WGS sequence"/>
</dbReference>
<reference evidence="3" key="1">
    <citation type="submission" date="2016-10" db="EMBL/GenBank/DDBJ databases">
        <authorList>
            <person name="Varghese N."/>
            <person name="Submissions S."/>
        </authorList>
    </citation>
    <scope>NUCLEOTIDE SEQUENCE [LARGE SCALE GENOMIC DNA]</scope>
    <source>
        <strain evidence="3">DSM 26879</strain>
    </source>
</reference>
<keyword evidence="1" id="KW-0472">Membrane</keyword>
<proteinExistence type="predicted"/>
<name>A0A1I6G3K6_9RHOB</name>
<evidence type="ECO:0000313" key="2">
    <source>
        <dbReference type="EMBL" id="SFR36759.1"/>
    </source>
</evidence>
<feature type="transmembrane region" description="Helical" evidence="1">
    <location>
        <begin position="41"/>
        <end position="59"/>
    </location>
</feature>
<dbReference type="OrthoDB" id="7652304at2"/>
<evidence type="ECO:0000256" key="1">
    <source>
        <dbReference type="SAM" id="Phobius"/>
    </source>
</evidence>
<dbReference type="STRING" id="390270.SAMN04488005_1016"/>
<protein>
    <submittedName>
        <fullName evidence="2">Uncharacterized protein</fullName>
    </submittedName>
</protein>
<dbReference type="AlphaFoldDB" id="A0A1I6G3K6"/>
<keyword evidence="1" id="KW-0812">Transmembrane</keyword>